<reference evidence="1 2" key="1">
    <citation type="journal article" date="2017" name="Gigascience">
        <title>Genome sequence of the small brown planthopper, Laodelphax striatellus.</title>
        <authorList>
            <person name="Zhu J."/>
            <person name="Jiang F."/>
            <person name="Wang X."/>
            <person name="Yang P."/>
            <person name="Bao Y."/>
            <person name="Zhao W."/>
            <person name="Wang W."/>
            <person name="Lu H."/>
            <person name="Wang Q."/>
            <person name="Cui N."/>
            <person name="Li J."/>
            <person name="Chen X."/>
            <person name="Luo L."/>
            <person name="Yu J."/>
            <person name="Kang L."/>
            <person name="Cui F."/>
        </authorList>
    </citation>
    <scope>NUCLEOTIDE SEQUENCE [LARGE SCALE GENOMIC DNA]</scope>
    <source>
        <strain evidence="1">Lst14</strain>
    </source>
</reference>
<dbReference type="OrthoDB" id="428159at2759"/>
<protein>
    <submittedName>
        <fullName evidence="1">Uncharacterized protein</fullName>
    </submittedName>
</protein>
<name>A0A482XB37_LAOST</name>
<proteinExistence type="predicted"/>
<evidence type="ECO:0000313" key="1">
    <source>
        <dbReference type="EMBL" id="RZF42899.1"/>
    </source>
</evidence>
<evidence type="ECO:0000313" key="2">
    <source>
        <dbReference type="Proteomes" id="UP000291343"/>
    </source>
</evidence>
<sequence>MIFRFHLSGISIDDLSDMTLYPKILAVDEEKVIDFKYVRHSPKLYRQTGIDEQKDDVKSDGSLKLHVGRVHMVVMYKMGIDIQHFLEPFVKPGIIIGLFHLAKHKLIEKISLVKSCSTKLHLSLNIHAPTLLLPQKLASPNLIILNLGDLSVENFFKEISKASASDSCQMPVIDNILVRFEALQVCRALMTLAGSLELQEPIIEPINIQFDIKRTVGYRGIVTNQYISACSQLLLYQVVGNINNIQINLGQRDLATLLSVWSDNFNDARFIADDMTVFWRPTSPLEPPTPSMLPEDPSVRKLQAFFSQNEQVRKEATVRLTFDGLQLILFNDMDEVGNTIQLQ</sequence>
<dbReference type="EMBL" id="QKKF02013757">
    <property type="protein sequence ID" value="RZF42899.1"/>
    <property type="molecule type" value="Genomic_DNA"/>
</dbReference>
<dbReference type="Proteomes" id="UP000291343">
    <property type="component" value="Unassembled WGS sequence"/>
</dbReference>
<dbReference type="STRING" id="195883.A0A482XB37"/>
<dbReference type="AlphaFoldDB" id="A0A482XB37"/>
<gene>
    <name evidence="1" type="ORF">LSTR_LSTR017308</name>
</gene>
<accession>A0A482XB37</accession>
<dbReference type="InParanoid" id="A0A482XB37"/>
<organism evidence="1 2">
    <name type="scientific">Laodelphax striatellus</name>
    <name type="common">Small brown planthopper</name>
    <name type="synonym">Delphax striatella</name>
    <dbReference type="NCBI Taxonomy" id="195883"/>
    <lineage>
        <taxon>Eukaryota</taxon>
        <taxon>Metazoa</taxon>
        <taxon>Ecdysozoa</taxon>
        <taxon>Arthropoda</taxon>
        <taxon>Hexapoda</taxon>
        <taxon>Insecta</taxon>
        <taxon>Pterygota</taxon>
        <taxon>Neoptera</taxon>
        <taxon>Paraneoptera</taxon>
        <taxon>Hemiptera</taxon>
        <taxon>Auchenorrhyncha</taxon>
        <taxon>Fulgoroidea</taxon>
        <taxon>Delphacidae</taxon>
        <taxon>Criomorphinae</taxon>
        <taxon>Laodelphax</taxon>
    </lineage>
</organism>
<keyword evidence="2" id="KW-1185">Reference proteome</keyword>
<comment type="caution">
    <text evidence="1">The sequence shown here is derived from an EMBL/GenBank/DDBJ whole genome shotgun (WGS) entry which is preliminary data.</text>
</comment>